<dbReference type="Proteomes" id="UP000003752">
    <property type="component" value="Unassembled WGS sequence"/>
</dbReference>
<sequence length="84" mass="9604">MDDCILNKIKTSLSHGNNVSFQIILDWFFFAKPTIRFLLAIFHSFFFLIQLLMASAMAELNKINATILIIATVKNIAKRLEKVS</sequence>
<evidence type="ECO:0000313" key="2">
    <source>
        <dbReference type="EMBL" id="EEI24622.1"/>
    </source>
</evidence>
<keyword evidence="1" id="KW-0812">Transmembrane</keyword>
<dbReference type="PATRIC" id="fig|1423757.3.peg.2428"/>
<accession>C0XJ43</accession>
<organism evidence="2 3">
    <name type="scientific">Lentilactobacillus hilgardii (strain ATCC 8290 / DSM 20176 / CCUG 30140 / JCM 1155 / KCTC 3500 / NBRC 15886 / NCIMB 8040 / NRRL B-1843 / 9)</name>
    <dbReference type="NCBI Taxonomy" id="1423757"/>
    <lineage>
        <taxon>Bacteria</taxon>
        <taxon>Bacillati</taxon>
        <taxon>Bacillota</taxon>
        <taxon>Bacilli</taxon>
        <taxon>Lactobacillales</taxon>
        <taxon>Lactobacillaceae</taxon>
        <taxon>Lentilactobacillus</taxon>
    </lineage>
</organism>
<dbReference type="EMBL" id="ACGP01000124">
    <property type="protein sequence ID" value="EEI24622.1"/>
    <property type="molecule type" value="Genomic_DNA"/>
</dbReference>
<keyword evidence="1" id="KW-1133">Transmembrane helix</keyword>
<reference evidence="2 3" key="1">
    <citation type="submission" date="2009-01" db="EMBL/GenBank/DDBJ databases">
        <authorList>
            <person name="Qin X."/>
            <person name="Bachman B."/>
            <person name="Battles P."/>
            <person name="Bell A."/>
            <person name="Bess C."/>
            <person name="Bickham C."/>
            <person name="Chaboub L."/>
            <person name="Chen D."/>
            <person name="Coyle M."/>
            <person name="Deiros D.R."/>
            <person name="Dinh H."/>
            <person name="Forbes L."/>
            <person name="Fowler G."/>
            <person name="Francisco L."/>
            <person name="Fu Q."/>
            <person name="Gubbala S."/>
            <person name="Hale W."/>
            <person name="Han Y."/>
            <person name="Hemphill L."/>
            <person name="Highlander S.K."/>
            <person name="Hirani K."/>
            <person name="Hogues M."/>
            <person name="Jackson L."/>
            <person name="Jakkamsetti A."/>
            <person name="Javaid M."/>
            <person name="Jiang H."/>
            <person name="Korchina V."/>
            <person name="Kovar C."/>
            <person name="Lara F."/>
            <person name="Lee S."/>
            <person name="Mata R."/>
            <person name="Mathew T."/>
            <person name="Moen C."/>
            <person name="Morales K."/>
            <person name="Munidasa M."/>
            <person name="Nazareth L."/>
            <person name="Ngo R."/>
            <person name="Nguyen L."/>
            <person name="Okwuonu G."/>
            <person name="Ongeri F."/>
            <person name="Patil S."/>
            <person name="Petrosino J."/>
            <person name="Pham C."/>
            <person name="Pham P."/>
            <person name="Pu L.-L."/>
            <person name="Puazo M."/>
            <person name="Raj R."/>
            <person name="Reid J."/>
            <person name="Rouhana J."/>
            <person name="Saada N."/>
            <person name="Shang Y."/>
            <person name="Simmons D."/>
            <person name="Thornton R."/>
            <person name="Warren J."/>
            <person name="Weissenberger G."/>
            <person name="Zhang J."/>
            <person name="Zhang L."/>
            <person name="Zhou C."/>
            <person name="Zhu D."/>
            <person name="Muzny D."/>
            <person name="Worley K."/>
            <person name="Gibbs R."/>
        </authorList>
    </citation>
    <scope>NUCLEOTIDE SEQUENCE [LARGE SCALE GENOMIC DNA]</scope>
    <source>
        <strain evidence="3">ATCC 8290 / DSM 20176 / CCUG 30140 / JCM 1155 / KCTC 3500 / NBRC 15886 / NCIMB 8040 / NRRL B-1843 / 9</strain>
    </source>
</reference>
<dbReference type="HOGENOM" id="CLU_2523346_0_0_9"/>
<gene>
    <name evidence="2" type="ORF">HMPREF0519_1254</name>
</gene>
<dbReference type="AlphaFoldDB" id="C0XJ43"/>
<evidence type="ECO:0000313" key="3">
    <source>
        <dbReference type="Proteomes" id="UP000003752"/>
    </source>
</evidence>
<keyword evidence="3" id="KW-1185">Reference proteome</keyword>
<proteinExistence type="predicted"/>
<keyword evidence="1" id="KW-0472">Membrane</keyword>
<comment type="caution">
    <text evidence="2">The sequence shown here is derived from an EMBL/GenBank/DDBJ whole genome shotgun (WGS) entry which is preliminary data.</text>
</comment>
<feature type="transmembrane region" description="Helical" evidence="1">
    <location>
        <begin position="35"/>
        <end position="54"/>
    </location>
</feature>
<name>C0XJ43_LENH9</name>
<evidence type="ECO:0000256" key="1">
    <source>
        <dbReference type="SAM" id="Phobius"/>
    </source>
</evidence>
<protein>
    <submittedName>
        <fullName evidence="2">Uncharacterized protein</fullName>
    </submittedName>
</protein>